<dbReference type="Gene3D" id="3.40.30.10">
    <property type="entry name" value="Glutaredoxin"/>
    <property type="match status" value="1"/>
</dbReference>
<keyword evidence="3" id="KW-1185">Reference proteome</keyword>
<dbReference type="SUPFAM" id="SSF52833">
    <property type="entry name" value="Thioredoxin-like"/>
    <property type="match status" value="1"/>
</dbReference>
<reference evidence="3" key="1">
    <citation type="journal article" date="2019" name="Int. J. Syst. Evol. Microbiol.">
        <title>The Global Catalogue of Microorganisms (GCM) 10K type strain sequencing project: providing services to taxonomists for standard genome sequencing and annotation.</title>
        <authorList>
            <consortium name="The Broad Institute Genomics Platform"/>
            <consortium name="The Broad Institute Genome Sequencing Center for Infectious Disease"/>
            <person name="Wu L."/>
            <person name="Ma J."/>
        </authorList>
    </citation>
    <scope>NUCLEOTIDE SEQUENCE [LARGE SCALE GENOMIC DNA]</scope>
    <source>
        <strain evidence="3">CGMCC 1.15407</strain>
    </source>
</reference>
<protein>
    <recommendedName>
        <fullName evidence="1">Spermatogenesis-associated protein 20-like TRX domain-containing protein</fullName>
    </recommendedName>
</protein>
<dbReference type="InterPro" id="IPR004879">
    <property type="entry name" value="Ssp411-like_TRX"/>
</dbReference>
<dbReference type="PIRSF" id="PIRSF006402">
    <property type="entry name" value="UCP006402_thioredoxin"/>
    <property type="match status" value="1"/>
</dbReference>
<sequence>MSQKANKLIHSQSPYLLQHAYNPVQWYPWGPEALKKAKQENKPIIVSIGYSACHWCHVMEHESFEDEATAAIMNKHFVCIKIDREERPDLDNIYMDAVQSMGLQGGWPLNVFLMPNQKPFYGGTYFPNANWKGLLQNIAEAYQKHFDELAKSAEGFGNSIKLKEREKYRLSNDESRLSPADLTHMAQKIASQMDSQWGGFNRSPKFPMPAVWDFVMQYATLKGDTALEGNVFFTLRKMCMGGIYDHLRGGFARYSVDSEWFAPHFEKMLYDNGQLLSLYAKAFQHSGDTLFKEKVNETVNWLQAEMFQEEGGFYAALDADSEGEEGKFYTWTYEELESIIGEEAWLYDLYNITPNGNWEKGVNILFQTHSYEEITRKHGFEQDQLALKLNEIKERLLKIRNLRTPPGLDDKVIAGWNGLTISGLVQSYWATENPLAKSLAIQNGTFILENMLHGDQLYRSYKNGKAYTPAFLEDYAAVIQGFIHLYPLTGDSHWLHNAKNLTEFVLEHFYDAEDGLFYFNNPDSETLIANKKEIFDNVIPSSNALMASILHQMGRYYYEDHYLTLARQLLGLMRTLLLSDPAFLSQWANLYLSELAGTPEIAIVGRGAKSIAQEIQQATPVLKVIAASETQTKDVPLLADKVADQNGNALIYVCFDKTCLRPVTTVAEAIDQFPKLN</sequence>
<evidence type="ECO:0000313" key="3">
    <source>
        <dbReference type="Proteomes" id="UP000647339"/>
    </source>
</evidence>
<dbReference type="SUPFAM" id="SSF48208">
    <property type="entry name" value="Six-hairpin glycosidases"/>
    <property type="match status" value="1"/>
</dbReference>
<dbReference type="InterPro" id="IPR036249">
    <property type="entry name" value="Thioredoxin-like_sf"/>
</dbReference>
<accession>A0ABQ1UEA3</accession>
<dbReference type="PANTHER" id="PTHR42899:SF1">
    <property type="entry name" value="SPERMATOGENESIS-ASSOCIATED PROTEIN 20"/>
    <property type="match status" value="1"/>
</dbReference>
<dbReference type="Proteomes" id="UP000647339">
    <property type="component" value="Unassembled WGS sequence"/>
</dbReference>
<dbReference type="CDD" id="cd02955">
    <property type="entry name" value="SSP411"/>
    <property type="match status" value="1"/>
</dbReference>
<dbReference type="InterPro" id="IPR008928">
    <property type="entry name" value="6-hairpin_glycosidase_sf"/>
</dbReference>
<name>A0ABQ1UEA3_9BACT</name>
<dbReference type="InterPro" id="IPR024705">
    <property type="entry name" value="Ssp411"/>
</dbReference>
<evidence type="ECO:0000313" key="2">
    <source>
        <dbReference type="EMBL" id="GGF16594.1"/>
    </source>
</evidence>
<evidence type="ECO:0000259" key="1">
    <source>
        <dbReference type="Pfam" id="PF03190"/>
    </source>
</evidence>
<dbReference type="RefSeq" id="WP_137402685.1">
    <property type="nucleotide sequence ID" value="NZ_BMIU01000001.1"/>
</dbReference>
<gene>
    <name evidence="2" type="primary">yyaL</name>
    <name evidence="2" type="ORF">GCM10011339_00620</name>
</gene>
<organism evidence="2 3">
    <name type="scientific">Echinicola rosea</name>
    <dbReference type="NCBI Taxonomy" id="1807691"/>
    <lineage>
        <taxon>Bacteria</taxon>
        <taxon>Pseudomonadati</taxon>
        <taxon>Bacteroidota</taxon>
        <taxon>Cytophagia</taxon>
        <taxon>Cytophagales</taxon>
        <taxon>Cyclobacteriaceae</taxon>
        <taxon>Echinicola</taxon>
    </lineage>
</organism>
<feature type="domain" description="Spermatogenesis-associated protein 20-like TRX" evidence="1">
    <location>
        <begin position="6"/>
        <end position="158"/>
    </location>
</feature>
<dbReference type="Gene3D" id="1.50.10.20">
    <property type="match status" value="1"/>
</dbReference>
<proteinExistence type="predicted"/>
<dbReference type="EMBL" id="BMIU01000001">
    <property type="protein sequence ID" value="GGF16594.1"/>
    <property type="molecule type" value="Genomic_DNA"/>
</dbReference>
<dbReference type="Pfam" id="PF03190">
    <property type="entry name" value="Thioredox_DsbH"/>
    <property type="match status" value="1"/>
</dbReference>
<comment type="caution">
    <text evidence="2">The sequence shown here is derived from an EMBL/GenBank/DDBJ whole genome shotgun (WGS) entry which is preliminary data.</text>
</comment>
<dbReference type="PANTHER" id="PTHR42899">
    <property type="entry name" value="SPERMATOGENESIS-ASSOCIATED PROTEIN 20"/>
    <property type="match status" value="1"/>
</dbReference>